<protein>
    <recommendedName>
        <fullName evidence="5">J domain-containing protein</fullName>
    </recommendedName>
</protein>
<dbReference type="Gene3D" id="1.25.40.10">
    <property type="entry name" value="Tetratricopeptide repeat domain"/>
    <property type="match status" value="1"/>
</dbReference>
<keyword evidence="2" id="KW-0732">Signal</keyword>
<dbReference type="PANTHER" id="PTHR44140">
    <property type="entry name" value="LD25575P"/>
    <property type="match status" value="1"/>
</dbReference>
<dbReference type="Proteomes" id="UP000521872">
    <property type="component" value="Unassembled WGS sequence"/>
</dbReference>
<dbReference type="AlphaFoldDB" id="A0A8H4VNB1"/>
<dbReference type="EMBL" id="JAACJL010000032">
    <property type="protein sequence ID" value="KAF4615912.1"/>
    <property type="molecule type" value="Genomic_DNA"/>
</dbReference>
<gene>
    <name evidence="6" type="ORF">D9613_011288</name>
</gene>
<dbReference type="GO" id="GO:0051087">
    <property type="term" value="F:protein-folding chaperone binding"/>
    <property type="evidence" value="ECO:0007669"/>
    <property type="project" value="TreeGrafter"/>
</dbReference>
<sequence>MTRLSHLLQPSTQLLTRIFKLSYFLPPSSPSPVNPLKQCLHYDPDSKSCLKLRRMLKALEKSFTKLDELQEKEDWRSSVKLLLTKEDQKDEDLWQRREDALIEQAGDEMELLPLIPPTLVQASMLVQASSTTTAKKSKKTPQIHLSLASKVSPQHQRRSSLKRGQDFRAGVWEQRAIHQRPQRAQKLLKQSKQKDYYETLDISRDADLKPIQKAYRKQAKKAHPYKGGSEVKMALALLNDAFEVLSITELRQRFENRVVEDSREDEEDSSKVQFPF</sequence>
<dbReference type="InterPro" id="IPR051727">
    <property type="entry name" value="DnaJ_C3_Co-chaperones"/>
</dbReference>
<feature type="domain" description="J" evidence="5">
    <location>
        <begin position="195"/>
        <end position="258"/>
    </location>
</feature>
<evidence type="ECO:0000313" key="6">
    <source>
        <dbReference type="EMBL" id="KAF4615912.1"/>
    </source>
</evidence>
<dbReference type="PROSITE" id="PS50076">
    <property type="entry name" value="DNAJ_2"/>
    <property type="match status" value="1"/>
</dbReference>
<feature type="region of interest" description="Disordered" evidence="4">
    <location>
        <begin position="256"/>
        <end position="276"/>
    </location>
</feature>
<dbReference type="Gene3D" id="1.10.287.110">
    <property type="entry name" value="DnaJ domain"/>
    <property type="match status" value="1"/>
</dbReference>
<dbReference type="GO" id="GO:0034975">
    <property type="term" value="P:protein folding in endoplasmic reticulum"/>
    <property type="evidence" value="ECO:0007669"/>
    <property type="project" value="TreeGrafter"/>
</dbReference>
<dbReference type="InterPro" id="IPR011990">
    <property type="entry name" value="TPR-like_helical_dom_sf"/>
</dbReference>
<dbReference type="InterPro" id="IPR001623">
    <property type="entry name" value="DnaJ_domain"/>
</dbReference>
<dbReference type="PANTHER" id="PTHR44140:SF2">
    <property type="entry name" value="LD25575P"/>
    <property type="match status" value="1"/>
</dbReference>
<evidence type="ECO:0000313" key="7">
    <source>
        <dbReference type="Proteomes" id="UP000521872"/>
    </source>
</evidence>
<accession>A0A8H4VNB1</accession>
<reference evidence="6 7" key="1">
    <citation type="submission" date="2019-12" db="EMBL/GenBank/DDBJ databases">
        <authorList>
            <person name="Floudas D."/>
            <person name="Bentzer J."/>
            <person name="Ahren D."/>
            <person name="Johansson T."/>
            <person name="Persson P."/>
            <person name="Tunlid A."/>
        </authorList>
    </citation>
    <scope>NUCLEOTIDE SEQUENCE [LARGE SCALE GENOMIC DNA]</scope>
    <source>
        <strain evidence="6 7">CBS 102.39</strain>
    </source>
</reference>
<proteinExistence type="predicted"/>
<name>A0A8H4VNB1_9AGAR</name>
<comment type="subcellular location">
    <subcellularLocation>
        <location evidence="1">Endoplasmic reticulum</location>
    </subcellularLocation>
</comment>
<dbReference type="SMART" id="SM00271">
    <property type="entry name" value="DnaJ"/>
    <property type="match status" value="1"/>
</dbReference>
<evidence type="ECO:0000256" key="2">
    <source>
        <dbReference type="ARBA" id="ARBA00022729"/>
    </source>
</evidence>
<dbReference type="GO" id="GO:0051787">
    <property type="term" value="F:misfolded protein binding"/>
    <property type="evidence" value="ECO:0007669"/>
    <property type="project" value="TreeGrafter"/>
</dbReference>
<evidence type="ECO:0000256" key="1">
    <source>
        <dbReference type="ARBA" id="ARBA00004240"/>
    </source>
</evidence>
<evidence type="ECO:0000259" key="5">
    <source>
        <dbReference type="PROSITE" id="PS50076"/>
    </source>
</evidence>
<organism evidence="6 7">
    <name type="scientific">Agrocybe pediades</name>
    <dbReference type="NCBI Taxonomy" id="84607"/>
    <lineage>
        <taxon>Eukaryota</taxon>
        <taxon>Fungi</taxon>
        <taxon>Dikarya</taxon>
        <taxon>Basidiomycota</taxon>
        <taxon>Agaricomycotina</taxon>
        <taxon>Agaricomycetes</taxon>
        <taxon>Agaricomycetidae</taxon>
        <taxon>Agaricales</taxon>
        <taxon>Agaricineae</taxon>
        <taxon>Strophariaceae</taxon>
        <taxon>Agrocybe</taxon>
    </lineage>
</organism>
<dbReference type="CDD" id="cd06257">
    <property type="entry name" value="DnaJ"/>
    <property type="match status" value="1"/>
</dbReference>
<keyword evidence="7" id="KW-1185">Reference proteome</keyword>
<dbReference type="GO" id="GO:0005783">
    <property type="term" value="C:endoplasmic reticulum"/>
    <property type="evidence" value="ECO:0007669"/>
    <property type="project" value="UniProtKB-SubCell"/>
</dbReference>
<dbReference type="InterPro" id="IPR036869">
    <property type="entry name" value="J_dom_sf"/>
</dbReference>
<evidence type="ECO:0000256" key="4">
    <source>
        <dbReference type="SAM" id="MobiDB-lite"/>
    </source>
</evidence>
<evidence type="ECO:0000256" key="3">
    <source>
        <dbReference type="ARBA" id="ARBA00022824"/>
    </source>
</evidence>
<keyword evidence="3" id="KW-0256">Endoplasmic reticulum</keyword>
<comment type="caution">
    <text evidence="6">The sequence shown here is derived from an EMBL/GenBank/DDBJ whole genome shotgun (WGS) entry which is preliminary data.</text>
</comment>
<dbReference type="Pfam" id="PF00226">
    <property type="entry name" value="DnaJ"/>
    <property type="match status" value="1"/>
</dbReference>
<dbReference type="SUPFAM" id="SSF46565">
    <property type="entry name" value="Chaperone J-domain"/>
    <property type="match status" value="1"/>
</dbReference>